<dbReference type="AlphaFoldDB" id="A0A5C7VSB5"/>
<dbReference type="Pfam" id="PF00970">
    <property type="entry name" value="FAD_binding_6"/>
    <property type="match status" value="1"/>
</dbReference>
<keyword evidence="1" id="KW-0411">Iron-sulfur</keyword>
<proteinExistence type="predicted"/>
<dbReference type="InterPro" id="IPR008333">
    <property type="entry name" value="Cbr1-like_FAD-bd_dom"/>
</dbReference>
<dbReference type="Proteomes" id="UP000321110">
    <property type="component" value="Unassembled WGS sequence"/>
</dbReference>
<dbReference type="Gene3D" id="3.40.50.80">
    <property type="entry name" value="Nucleotide-binding domain of ferredoxin-NADP reductase (FNR) module"/>
    <property type="match status" value="1"/>
</dbReference>
<dbReference type="InterPro" id="IPR017938">
    <property type="entry name" value="Riboflavin_synthase-like_b-brl"/>
</dbReference>
<dbReference type="PROSITE" id="PS51384">
    <property type="entry name" value="FAD_FR"/>
    <property type="match status" value="1"/>
</dbReference>
<evidence type="ECO:0000256" key="1">
    <source>
        <dbReference type="ARBA" id="ARBA00023014"/>
    </source>
</evidence>
<evidence type="ECO:0000313" key="4">
    <source>
        <dbReference type="EMBL" id="TXI27545.1"/>
    </source>
</evidence>
<reference evidence="4 5" key="1">
    <citation type="submission" date="2018-09" db="EMBL/GenBank/DDBJ databases">
        <title>Metagenome Assembled Genomes from an Advanced Water Purification Facility.</title>
        <authorList>
            <person name="Stamps B.W."/>
            <person name="Spear J.R."/>
        </authorList>
    </citation>
    <scope>NUCLEOTIDE SEQUENCE [LARGE SCALE GENOMIC DNA]</scope>
    <source>
        <strain evidence="4">Bin_52_1</strain>
    </source>
</reference>
<dbReference type="GO" id="GO:0016491">
    <property type="term" value="F:oxidoreductase activity"/>
    <property type="evidence" value="ECO:0007669"/>
    <property type="project" value="InterPro"/>
</dbReference>
<sequence>MRCSSTSATRPGSGNCGAITCEATLSRKSAMDEAVGQHRLSWQTARIDALQALTPRVMRVVLRPDRWVRPRPGQHLDVRLTAEDGYQAQRSYSLLSPPQRTGLYELGIERLDDGEVSTWFHDKAQHGETIEVLGPVGGHFVLDESNTRPALLIGGGSGVVPLLSMAAQRVGAYSQAHTTLLVAARHLDEVLLWPTLQRWEAFTPRFRSRLALSRDTCAPRAQDHVGRIDGADVAWALQQLGDVATESAQVFICGRNDFVESIVHMVTGLNVPEVSIRTERFGS</sequence>
<gene>
    <name evidence="4" type="ORF">E6Q69_17880</name>
</gene>
<dbReference type="InterPro" id="IPR001433">
    <property type="entry name" value="OxRdtase_FAD/NAD-bd"/>
</dbReference>
<evidence type="ECO:0000259" key="3">
    <source>
        <dbReference type="PROSITE" id="PS51384"/>
    </source>
</evidence>
<feature type="domain" description="FAD-binding FR-type" evidence="3">
    <location>
        <begin position="40"/>
        <end position="142"/>
    </location>
</feature>
<dbReference type="Pfam" id="PF00175">
    <property type="entry name" value="NAD_binding_1"/>
    <property type="match status" value="1"/>
</dbReference>
<protein>
    <submittedName>
        <fullName evidence="4">Oxidoreductase</fullName>
    </submittedName>
</protein>
<name>A0A5C7VSB5_AQUAC</name>
<dbReference type="InterPro" id="IPR050415">
    <property type="entry name" value="MRET"/>
</dbReference>
<dbReference type="EMBL" id="SSFO01000302">
    <property type="protein sequence ID" value="TXI27545.1"/>
    <property type="molecule type" value="Genomic_DNA"/>
</dbReference>
<evidence type="ECO:0000256" key="2">
    <source>
        <dbReference type="ARBA" id="ARBA00034078"/>
    </source>
</evidence>
<dbReference type="PANTHER" id="PTHR47354:SF5">
    <property type="entry name" value="PROTEIN RFBI"/>
    <property type="match status" value="1"/>
</dbReference>
<dbReference type="PANTHER" id="PTHR47354">
    <property type="entry name" value="NADH OXIDOREDUCTASE HCR"/>
    <property type="match status" value="1"/>
</dbReference>
<dbReference type="InterPro" id="IPR039261">
    <property type="entry name" value="FNR_nucleotide-bd"/>
</dbReference>
<comment type="caution">
    <text evidence="4">The sequence shown here is derived from an EMBL/GenBank/DDBJ whole genome shotgun (WGS) entry which is preliminary data.</text>
</comment>
<accession>A0A5C7VSB5</accession>
<dbReference type="SUPFAM" id="SSF52343">
    <property type="entry name" value="Ferredoxin reductase-like, C-terminal NADP-linked domain"/>
    <property type="match status" value="1"/>
</dbReference>
<evidence type="ECO:0000313" key="5">
    <source>
        <dbReference type="Proteomes" id="UP000321110"/>
    </source>
</evidence>
<dbReference type="GO" id="GO:0051536">
    <property type="term" value="F:iron-sulfur cluster binding"/>
    <property type="evidence" value="ECO:0007669"/>
    <property type="project" value="UniProtKB-KW"/>
</dbReference>
<dbReference type="PRINTS" id="PR00409">
    <property type="entry name" value="PHDIOXRDTASE"/>
</dbReference>
<keyword evidence="1" id="KW-0408">Iron</keyword>
<comment type="cofactor">
    <cofactor evidence="2">
        <name>[2Fe-2S] cluster</name>
        <dbReference type="ChEBI" id="CHEBI:190135"/>
    </cofactor>
</comment>
<dbReference type="InterPro" id="IPR017927">
    <property type="entry name" value="FAD-bd_FR_type"/>
</dbReference>
<keyword evidence="1" id="KW-0479">Metal-binding</keyword>
<organism evidence="4 5">
    <name type="scientific">Aquipseudomonas alcaligenes</name>
    <name type="common">Pseudomonas alcaligenes</name>
    <dbReference type="NCBI Taxonomy" id="43263"/>
    <lineage>
        <taxon>Bacteria</taxon>
        <taxon>Pseudomonadati</taxon>
        <taxon>Pseudomonadota</taxon>
        <taxon>Gammaproteobacteria</taxon>
        <taxon>Pseudomonadales</taxon>
        <taxon>Pseudomonadaceae</taxon>
        <taxon>Aquipseudomonas</taxon>
    </lineage>
</organism>
<dbReference type="SUPFAM" id="SSF63380">
    <property type="entry name" value="Riboflavin synthase domain-like"/>
    <property type="match status" value="1"/>
</dbReference>
<dbReference type="Gene3D" id="2.40.30.10">
    <property type="entry name" value="Translation factors"/>
    <property type="match status" value="1"/>
</dbReference>